<organism evidence="2 3">
    <name type="scientific">Pseudaquabacterium terrae</name>
    <dbReference type="NCBI Taxonomy" id="2732868"/>
    <lineage>
        <taxon>Bacteria</taxon>
        <taxon>Pseudomonadati</taxon>
        <taxon>Pseudomonadota</taxon>
        <taxon>Betaproteobacteria</taxon>
        <taxon>Burkholderiales</taxon>
        <taxon>Sphaerotilaceae</taxon>
        <taxon>Pseudaquabacterium</taxon>
    </lineage>
</organism>
<sequence>MPAFISHSFQDAAIYSTLCLALDAAGIDRWDPETMAGGESLAEQLRTAINSCEVCVSIATRRSIESPWCLAELGAFWGAGKRVLLFIVDPDLSDAVLPPQFKGNLRSHTAQELIASILEAQSADSAHGRTAVEFFESSAVFGADSQWRRIVEQANRSVCMMGVSLNAWVRTQDFASLIRRRAEKDGIQFRFLTLHPENPSIDDLERSAQANEAAMVVRAQIAFSSKSFSELALSSDLIEYRQLRTRTPNFALTLTDHSAVLVQYLHALNWGAGPVMRCLTSSPFFSILHREFDELWRQASPPISAGVQ</sequence>
<evidence type="ECO:0000313" key="3">
    <source>
        <dbReference type="Proteomes" id="UP000737171"/>
    </source>
</evidence>
<dbReference type="RefSeq" id="WP_173132000.1">
    <property type="nucleotide sequence ID" value="NZ_JABRWJ010000011.1"/>
</dbReference>
<gene>
    <name evidence="2" type="ORF">HLB44_29955</name>
</gene>
<dbReference type="InterPro" id="IPR000157">
    <property type="entry name" value="TIR_dom"/>
</dbReference>
<evidence type="ECO:0000259" key="1">
    <source>
        <dbReference type="PROSITE" id="PS50104"/>
    </source>
</evidence>
<feature type="domain" description="TIR" evidence="1">
    <location>
        <begin position="1"/>
        <end position="125"/>
    </location>
</feature>
<dbReference type="Gene3D" id="3.40.50.10140">
    <property type="entry name" value="Toll/interleukin-1 receptor homology (TIR) domain"/>
    <property type="match status" value="1"/>
</dbReference>
<dbReference type="Pfam" id="PF13676">
    <property type="entry name" value="TIR_2"/>
    <property type="match status" value="1"/>
</dbReference>
<dbReference type="PROSITE" id="PS50104">
    <property type="entry name" value="TIR"/>
    <property type="match status" value="1"/>
</dbReference>
<protein>
    <submittedName>
        <fullName evidence="2">TIR domain-containing protein</fullName>
    </submittedName>
</protein>
<comment type="caution">
    <text evidence="2">The sequence shown here is derived from an EMBL/GenBank/DDBJ whole genome shotgun (WGS) entry which is preliminary data.</text>
</comment>
<dbReference type="InterPro" id="IPR035897">
    <property type="entry name" value="Toll_tir_struct_dom_sf"/>
</dbReference>
<keyword evidence="3" id="KW-1185">Reference proteome</keyword>
<reference evidence="2 3" key="1">
    <citation type="submission" date="2020-05" db="EMBL/GenBank/DDBJ databases">
        <title>Aquincola sp. isolate from soil.</title>
        <authorList>
            <person name="Han J."/>
            <person name="Kim D.-U."/>
        </authorList>
    </citation>
    <scope>NUCLEOTIDE SEQUENCE [LARGE SCALE GENOMIC DNA]</scope>
    <source>
        <strain evidence="2 3">S2</strain>
    </source>
</reference>
<accession>A0ABX2ERC2</accession>
<name>A0ABX2ERC2_9BURK</name>
<proteinExistence type="predicted"/>
<evidence type="ECO:0000313" key="2">
    <source>
        <dbReference type="EMBL" id="NRF71224.1"/>
    </source>
</evidence>
<dbReference type="Proteomes" id="UP000737171">
    <property type="component" value="Unassembled WGS sequence"/>
</dbReference>
<dbReference type="EMBL" id="JABRWJ010000011">
    <property type="protein sequence ID" value="NRF71224.1"/>
    <property type="molecule type" value="Genomic_DNA"/>
</dbReference>
<dbReference type="SUPFAM" id="SSF52200">
    <property type="entry name" value="Toll/Interleukin receptor TIR domain"/>
    <property type="match status" value="1"/>
</dbReference>